<evidence type="ECO:0000256" key="1">
    <source>
        <dbReference type="SAM" id="MobiDB-lite"/>
    </source>
</evidence>
<gene>
    <name evidence="3" type="ORF">A2945_05180</name>
</gene>
<name>A0A1G2CFY3_9BACT</name>
<dbReference type="EMBL" id="MHLA01000017">
    <property type="protein sequence ID" value="OGY99327.1"/>
    <property type="molecule type" value="Genomic_DNA"/>
</dbReference>
<comment type="caution">
    <text evidence="3">The sequence shown here is derived from an EMBL/GenBank/DDBJ whole genome shotgun (WGS) entry which is preliminary data.</text>
</comment>
<accession>A0A1G2CFY3</accession>
<dbReference type="AlphaFoldDB" id="A0A1G2CFY3"/>
<feature type="compositionally biased region" description="Basic and acidic residues" evidence="1">
    <location>
        <begin position="151"/>
        <end position="162"/>
    </location>
</feature>
<keyword evidence="2" id="KW-0472">Membrane</keyword>
<evidence type="ECO:0000313" key="4">
    <source>
        <dbReference type="Proteomes" id="UP000178880"/>
    </source>
</evidence>
<dbReference type="Proteomes" id="UP000178880">
    <property type="component" value="Unassembled WGS sequence"/>
</dbReference>
<organism evidence="3 4">
    <name type="scientific">Candidatus Liptonbacteria bacterium RIFCSPLOWO2_01_FULL_52_25</name>
    <dbReference type="NCBI Taxonomy" id="1798650"/>
    <lineage>
        <taxon>Bacteria</taxon>
        <taxon>Candidatus Liptoniibacteriota</taxon>
    </lineage>
</organism>
<sequence length="567" mass="61147">MKKLSVGKNEGIAEVVERIIADAEAAFVLVVPKGCSLGTSVSNFHLLKREADAAGKVVAVESVDENVLAFAKSAKIEAAHPLFEQGRASSLSDILPADGKSAKPVPLRPKKQTKGAVRLEVKEVKEEKEEASLVPKISPTEWPRVRAEGERIEEPREEHMDEPGAPEPVSPRRDGFYVPEIKMPTPVTRRAKFVFMGIGALLVLAGAAWTVNAVWGSATVTINFKKTPWTYDATAFIADTAVSKVNAEKKILPAERFTESRNLVKSFPASGFKDVSEKATAKLTIYNAYSSQQQSLLKATRFVTPDGKIFRLVNEVVVPGAKVTDGKIIPSSIETNVVADKAGADYNVGPVARLSIPGFKGSPKYEAFYGELKEGAKGGFTGKKSVPTAEDVATAKQKTAEILETSLTNSFLTSYPKDFKILDGASIFSITRLDVNEKTDEGGNFSVFGEAAIIALGFREADLKDLLLSFAAEQNPDAEFKEITLNYGDLKPDFKSGSESFTVAAEGTLVPKFSADDFKKEVLGKGLAEVRSLVSGIVGLADARVSFWPIWLSTAPSDPDRVNIVVN</sequence>
<feature type="region of interest" description="Disordered" evidence="1">
    <location>
        <begin position="151"/>
        <end position="173"/>
    </location>
</feature>
<proteinExistence type="predicted"/>
<evidence type="ECO:0000313" key="3">
    <source>
        <dbReference type="EMBL" id="OGY99327.1"/>
    </source>
</evidence>
<reference evidence="3 4" key="1">
    <citation type="journal article" date="2016" name="Nat. Commun.">
        <title>Thousands of microbial genomes shed light on interconnected biogeochemical processes in an aquifer system.</title>
        <authorList>
            <person name="Anantharaman K."/>
            <person name="Brown C.T."/>
            <person name="Hug L.A."/>
            <person name="Sharon I."/>
            <person name="Castelle C.J."/>
            <person name="Probst A.J."/>
            <person name="Thomas B.C."/>
            <person name="Singh A."/>
            <person name="Wilkins M.J."/>
            <person name="Karaoz U."/>
            <person name="Brodie E.L."/>
            <person name="Williams K.H."/>
            <person name="Hubbard S.S."/>
            <person name="Banfield J.F."/>
        </authorList>
    </citation>
    <scope>NUCLEOTIDE SEQUENCE [LARGE SCALE GENOMIC DNA]</scope>
</reference>
<evidence type="ECO:0000256" key="2">
    <source>
        <dbReference type="SAM" id="Phobius"/>
    </source>
</evidence>
<keyword evidence="2" id="KW-1133">Transmembrane helix</keyword>
<keyword evidence="2" id="KW-0812">Transmembrane</keyword>
<dbReference type="STRING" id="1798650.A2945_05180"/>
<feature type="transmembrane region" description="Helical" evidence="2">
    <location>
        <begin position="193"/>
        <end position="215"/>
    </location>
</feature>
<evidence type="ECO:0008006" key="5">
    <source>
        <dbReference type="Google" id="ProtNLM"/>
    </source>
</evidence>
<protein>
    <recommendedName>
        <fullName evidence="5">Baseplate protein J-like domain-containing protein</fullName>
    </recommendedName>
</protein>